<reference evidence="2" key="1">
    <citation type="journal article" date="2013" name="Environ. Microbiol.">
        <title>Microbiota from the distal guts of lean and obese adolescents exhibit partial functional redundancy besides clear differences in community structure.</title>
        <authorList>
            <person name="Ferrer M."/>
            <person name="Ruiz A."/>
            <person name="Lanza F."/>
            <person name="Haange S.B."/>
            <person name="Oberbach A."/>
            <person name="Till H."/>
            <person name="Bargiela R."/>
            <person name="Campoy C."/>
            <person name="Segura M.T."/>
            <person name="Richter M."/>
            <person name="von Bergen M."/>
            <person name="Seifert J."/>
            <person name="Suarez A."/>
        </authorList>
    </citation>
    <scope>NUCLEOTIDE SEQUENCE</scope>
</reference>
<dbReference type="InterPro" id="IPR001387">
    <property type="entry name" value="Cro/C1-type_HTH"/>
</dbReference>
<dbReference type="CDD" id="cd00093">
    <property type="entry name" value="HTH_XRE"/>
    <property type="match status" value="1"/>
</dbReference>
<dbReference type="EMBL" id="AJWZ01009587">
    <property type="protein sequence ID" value="EKC50889.1"/>
    <property type="molecule type" value="Genomic_DNA"/>
</dbReference>
<comment type="caution">
    <text evidence="2">The sequence shown here is derived from an EMBL/GenBank/DDBJ whole genome shotgun (WGS) entry which is preliminary data.</text>
</comment>
<dbReference type="AlphaFoldDB" id="K1S5W3"/>
<sequence length="125" mass="14207">MAKRPVPLYDFAAFGQAIKAARTARKESRKDVSDAMNISPRYLTNIENKGQQPSLQIFYELVTRYNISVDQFFFPNRDAEKSTQRRQLDTLLDSISDKGLRIVTATAKEVAEIEKLGTNKLSVHN</sequence>
<accession>K1S5W3</accession>
<proteinExistence type="predicted"/>
<dbReference type="Pfam" id="PF01381">
    <property type="entry name" value="HTH_3"/>
    <property type="match status" value="1"/>
</dbReference>
<dbReference type="InterPro" id="IPR041511">
    <property type="entry name" value="DBD_HTH"/>
</dbReference>
<dbReference type="GO" id="GO:0003677">
    <property type="term" value="F:DNA binding"/>
    <property type="evidence" value="ECO:0007669"/>
    <property type="project" value="InterPro"/>
</dbReference>
<protein>
    <submittedName>
        <fullName evidence="2">Transcriptional regulator</fullName>
    </submittedName>
</protein>
<dbReference type="InterPro" id="IPR010982">
    <property type="entry name" value="Lambda_DNA-bd_dom_sf"/>
</dbReference>
<feature type="domain" description="HTH cro/C1-type" evidence="1">
    <location>
        <begin position="18"/>
        <end position="72"/>
    </location>
</feature>
<organism evidence="2">
    <name type="scientific">human gut metagenome</name>
    <dbReference type="NCBI Taxonomy" id="408170"/>
    <lineage>
        <taxon>unclassified sequences</taxon>
        <taxon>metagenomes</taxon>
        <taxon>organismal metagenomes</taxon>
    </lineage>
</organism>
<name>K1S5W3_9ZZZZ</name>
<evidence type="ECO:0000259" key="1">
    <source>
        <dbReference type="PROSITE" id="PS50943"/>
    </source>
</evidence>
<dbReference type="Pfam" id="PF18430">
    <property type="entry name" value="DBD_HTH"/>
    <property type="match status" value="1"/>
</dbReference>
<dbReference type="Gene3D" id="6.10.140.640">
    <property type="match status" value="1"/>
</dbReference>
<evidence type="ECO:0000313" key="2">
    <source>
        <dbReference type="EMBL" id="EKC50889.1"/>
    </source>
</evidence>
<dbReference type="SUPFAM" id="SSF47413">
    <property type="entry name" value="lambda repressor-like DNA-binding domains"/>
    <property type="match status" value="1"/>
</dbReference>
<dbReference type="Gene3D" id="1.10.260.40">
    <property type="entry name" value="lambda repressor-like DNA-binding domains"/>
    <property type="match status" value="1"/>
</dbReference>
<gene>
    <name evidence="2" type="ORF">OBE_13886</name>
</gene>
<dbReference type="PROSITE" id="PS50943">
    <property type="entry name" value="HTH_CROC1"/>
    <property type="match status" value="1"/>
</dbReference>
<dbReference type="SMART" id="SM00530">
    <property type="entry name" value="HTH_XRE"/>
    <property type="match status" value="1"/>
</dbReference>